<evidence type="ECO:0000256" key="1">
    <source>
        <dbReference type="SAM" id="SignalP"/>
    </source>
</evidence>
<reference evidence="3 4" key="1">
    <citation type="submission" date="2022-04" db="EMBL/GenBank/DDBJ databases">
        <title>Paracoccus sp. YLB-12 draft genome sequence.</title>
        <authorList>
            <person name="Yu L."/>
        </authorList>
    </citation>
    <scope>NUCLEOTIDE SEQUENCE [LARGE SCALE GENOMIC DNA]</scope>
    <source>
        <strain evidence="3 4">YLB-12</strain>
    </source>
</reference>
<feature type="signal peptide" evidence="1">
    <location>
        <begin position="1"/>
        <end position="19"/>
    </location>
</feature>
<keyword evidence="4" id="KW-1185">Reference proteome</keyword>
<keyword evidence="1" id="KW-0732">Signal</keyword>
<feature type="domain" description="Porin" evidence="2">
    <location>
        <begin position="7"/>
        <end position="307"/>
    </location>
</feature>
<protein>
    <submittedName>
        <fullName evidence="3">Porin</fullName>
    </submittedName>
</protein>
<feature type="chain" id="PRO_5047215257" evidence="1">
    <location>
        <begin position="20"/>
        <end position="322"/>
    </location>
</feature>
<organism evidence="3 4">
    <name type="scientific">Paracoccus maritimus</name>
    <dbReference type="NCBI Taxonomy" id="2933292"/>
    <lineage>
        <taxon>Bacteria</taxon>
        <taxon>Pseudomonadati</taxon>
        <taxon>Pseudomonadota</taxon>
        <taxon>Alphaproteobacteria</taxon>
        <taxon>Rhodobacterales</taxon>
        <taxon>Paracoccaceae</taxon>
        <taxon>Paracoccus</taxon>
    </lineage>
</organism>
<dbReference type="EMBL" id="JANAVZ010000001">
    <property type="protein sequence ID" value="MCT4331382.1"/>
    <property type="molecule type" value="Genomic_DNA"/>
</dbReference>
<dbReference type="SUPFAM" id="SSF56935">
    <property type="entry name" value="Porins"/>
    <property type="match status" value="1"/>
</dbReference>
<comment type="caution">
    <text evidence="3">The sequence shown here is derived from an EMBL/GenBank/DDBJ whole genome shotgun (WGS) entry which is preliminary data.</text>
</comment>
<sequence length="322" mass="34563">MKKALIASTALVLTAGAAAADVTISGYGRTGVIYYENDTGVNESQVISRLRMNIDAATSTDQGVDFGARFRIQWDQNSDDSGQLNAGKLWVTSNGLTVEIGNTETAMDSSGLLYATELGSYDRSVGFSGVVGDFFAYDADPYGNSDNDTSNRLGVFAKYEIAGATVMGSMIDPDQANDLPAGIDKEYSLAVDYTWNDVLELSAAYTQNGAGFEDNDIFFVGARYAVMPNARVGLNYIDTNDEDDSEYGAVGQTFALYGDYTLADGMTNIEAYVANNNRDSNETDNAFGIGVNYDLGGARLGASLQRDYSENVTADMGVRFEF</sequence>
<accession>A0ABT2K4B5</accession>
<gene>
    <name evidence="3" type="ORF">MU516_00705</name>
</gene>
<dbReference type="InterPro" id="IPR033900">
    <property type="entry name" value="Gram_neg_porin_domain"/>
</dbReference>
<name>A0ABT2K4B5_9RHOB</name>
<dbReference type="InterPro" id="IPR023614">
    <property type="entry name" value="Porin_dom_sf"/>
</dbReference>
<evidence type="ECO:0000259" key="2">
    <source>
        <dbReference type="Pfam" id="PF13609"/>
    </source>
</evidence>
<dbReference type="RefSeq" id="WP_260275299.1">
    <property type="nucleotide sequence ID" value="NZ_JANAVZ010000001.1"/>
</dbReference>
<proteinExistence type="predicted"/>
<dbReference type="Pfam" id="PF13609">
    <property type="entry name" value="Porin_4"/>
    <property type="match status" value="1"/>
</dbReference>
<dbReference type="Proteomes" id="UP001320702">
    <property type="component" value="Unassembled WGS sequence"/>
</dbReference>
<evidence type="ECO:0000313" key="4">
    <source>
        <dbReference type="Proteomes" id="UP001320702"/>
    </source>
</evidence>
<evidence type="ECO:0000313" key="3">
    <source>
        <dbReference type="EMBL" id="MCT4331382.1"/>
    </source>
</evidence>
<dbReference type="Gene3D" id="2.40.160.10">
    <property type="entry name" value="Porin"/>
    <property type="match status" value="1"/>
</dbReference>